<proteinExistence type="predicted"/>
<keyword evidence="5" id="KW-1185">Reference proteome</keyword>
<feature type="non-terminal residue" evidence="4">
    <location>
        <position position="1"/>
    </location>
</feature>
<dbReference type="PANTHER" id="PTHR16483">
    <property type="entry name" value="GASTROKINE 1"/>
    <property type="match status" value="1"/>
</dbReference>
<evidence type="ECO:0000313" key="4">
    <source>
        <dbReference type="EMBL" id="KAG7171067.1"/>
    </source>
</evidence>
<protein>
    <submittedName>
        <fullName evidence="4">Putative BRICHOS domain-containing protein 2</fullName>
    </submittedName>
</protein>
<feature type="signal peptide" evidence="2">
    <location>
        <begin position="1"/>
        <end position="15"/>
    </location>
</feature>
<comment type="caution">
    <text evidence="4">The sequence shown here is derived from an EMBL/GenBank/DDBJ whole genome shotgun (WGS) entry which is preliminary data.</text>
</comment>
<feature type="domain" description="BRICHOS" evidence="3">
    <location>
        <begin position="212"/>
        <end position="300"/>
    </location>
</feature>
<evidence type="ECO:0000259" key="3">
    <source>
        <dbReference type="PROSITE" id="PS50869"/>
    </source>
</evidence>
<keyword evidence="1" id="KW-1015">Disulfide bond</keyword>
<feature type="domain" description="BRICHOS" evidence="3">
    <location>
        <begin position="57"/>
        <end position="145"/>
    </location>
</feature>
<accession>A0A8J5N161</accession>
<dbReference type="Proteomes" id="UP000747542">
    <property type="component" value="Unassembled WGS sequence"/>
</dbReference>
<dbReference type="InterPro" id="IPR051772">
    <property type="entry name" value="Gastrokine"/>
</dbReference>
<dbReference type="EMBL" id="JAHLQT010012946">
    <property type="protein sequence ID" value="KAG7171067.1"/>
    <property type="molecule type" value="Genomic_DNA"/>
</dbReference>
<reference evidence="4" key="1">
    <citation type="journal article" date="2021" name="Sci. Adv.">
        <title>The American lobster genome reveals insights on longevity, neural, and immune adaptations.</title>
        <authorList>
            <person name="Polinski J.M."/>
            <person name="Zimin A.V."/>
            <person name="Clark K.F."/>
            <person name="Kohn A.B."/>
            <person name="Sadowski N."/>
            <person name="Timp W."/>
            <person name="Ptitsyn A."/>
            <person name="Khanna P."/>
            <person name="Romanova D.Y."/>
            <person name="Williams P."/>
            <person name="Greenwood S.J."/>
            <person name="Moroz L.L."/>
            <person name="Walt D.R."/>
            <person name="Bodnar A.G."/>
        </authorList>
    </citation>
    <scope>NUCLEOTIDE SEQUENCE</scope>
    <source>
        <strain evidence="4">GMGI-L3</strain>
    </source>
</reference>
<keyword evidence="2" id="KW-0732">Signal</keyword>
<dbReference type="PROSITE" id="PS50869">
    <property type="entry name" value="BRICHOS"/>
    <property type="match status" value="2"/>
</dbReference>
<organism evidence="4 5">
    <name type="scientific">Homarus americanus</name>
    <name type="common">American lobster</name>
    <dbReference type="NCBI Taxonomy" id="6706"/>
    <lineage>
        <taxon>Eukaryota</taxon>
        <taxon>Metazoa</taxon>
        <taxon>Ecdysozoa</taxon>
        <taxon>Arthropoda</taxon>
        <taxon>Crustacea</taxon>
        <taxon>Multicrustacea</taxon>
        <taxon>Malacostraca</taxon>
        <taxon>Eumalacostraca</taxon>
        <taxon>Eucarida</taxon>
        <taxon>Decapoda</taxon>
        <taxon>Pleocyemata</taxon>
        <taxon>Astacidea</taxon>
        <taxon>Nephropoidea</taxon>
        <taxon>Nephropidae</taxon>
        <taxon>Homarus</taxon>
    </lineage>
</organism>
<dbReference type="InterPro" id="IPR007084">
    <property type="entry name" value="BRICHOS_dom"/>
</dbReference>
<feature type="chain" id="PRO_5035194875" evidence="2">
    <location>
        <begin position="16"/>
        <end position="319"/>
    </location>
</feature>
<evidence type="ECO:0000313" key="5">
    <source>
        <dbReference type="Proteomes" id="UP000747542"/>
    </source>
</evidence>
<dbReference type="AlphaFoldDB" id="A0A8J5N161"/>
<sequence length="319" mass="35621">MKAWILTALLGVSLASVRPPMGVVRLQYSDPQTDDLIDLDVSINTVDDTVAFHMRGQYSMEDVDNLEDYRAGWGASKVLVDEACYLRKLNTSLNDTIDRLHELSSRGVQHMEGTLDISAIPAEDVEDWAGKRLRDFCGDYTMYQLVVSEGEETDNMKAWILAALLGVSLASVLPPMGVVRLQYSDPQTDDLIDLDVSINTVDDTVAFHMRGQYSMEDVDNLEDYRAGWGASKVLVDEACYLRKLNTSLNDTIGRLHELSSRGVQHMEGTLDISAIPAEDVEDWAGKRLRDFCGDYTMYQLVVSEGEETVVPNFSDKAFI</sequence>
<name>A0A8J5N161_HOMAM</name>
<gene>
    <name evidence="4" type="ORF">Hamer_G013856</name>
</gene>
<evidence type="ECO:0000256" key="2">
    <source>
        <dbReference type="SAM" id="SignalP"/>
    </source>
</evidence>
<evidence type="ECO:0000256" key="1">
    <source>
        <dbReference type="ARBA" id="ARBA00023157"/>
    </source>
</evidence>